<dbReference type="InterPro" id="IPR005474">
    <property type="entry name" value="Transketolase_N"/>
</dbReference>
<dbReference type="RefSeq" id="WP_091392627.1">
    <property type="nucleotide sequence ID" value="NZ_FNQY01000001.1"/>
</dbReference>
<dbReference type="PANTHER" id="PTHR47514">
    <property type="entry name" value="TRANSKETOLASE N-TERMINAL SECTION-RELATED"/>
    <property type="match status" value="1"/>
</dbReference>
<evidence type="ECO:0000256" key="1">
    <source>
        <dbReference type="ARBA" id="ARBA00001964"/>
    </source>
</evidence>
<evidence type="ECO:0000256" key="2">
    <source>
        <dbReference type="ARBA" id="ARBA00007131"/>
    </source>
</evidence>
<dbReference type="OrthoDB" id="8732661at2"/>
<accession>A0A1H3VSA8</accession>
<comment type="similarity">
    <text evidence="2">Belongs to the transketolase family.</text>
</comment>
<evidence type="ECO:0000313" key="6">
    <source>
        <dbReference type="Proteomes" id="UP000199041"/>
    </source>
</evidence>
<dbReference type="InterPro" id="IPR029061">
    <property type="entry name" value="THDP-binding"/>
</dbReference>
<evidence type="ECO:0000259" key="4">
    <source>
        <dbReference type="Pfam" id="PF00456"/>
    </source>
</evidence>
<evidence type="ECO:0000256" key="3">
    <source>
        <dbReference type="ARBA" id="ARBA00023052"/>
    </source>
</evidence>
<proteinExistence type="inferred from homology"/>
<evidence type="ECO:0000313" key="5">
    <source>
        <dbReference type="EMBL" id="SDZ77703.1"/>
    </source>
</evidence>
<gene>
    <name evidence="5" type="ORF">SAMN05192529_101415</name>
</gene>
<keyword evidence="3" id="KW-0786">Thiamine pyrophosphate</keyword>
<dbReference type="AlphaFoldDB" id="A0A1H3VSA8"/>
<dbReference type="STRING" id="551991.SAMN05192529_101415"/>
<dbReference type="EMBL" id="FNQY01000001">
    <property type="protein sequence ID" value="SDZ77703.1"/>
    <property type="molecule type" value="Genomic_DNA"/>
</dbReference>
<dbReference type="Proteomes" id="UP000199041">
    <property type="component" value="Unassembled WGS sequence"/>
</dbReference>
<comment type="cofactor">
    <cofactor evidence="1">
        <name>thiamine diphosphate</name>
        <dbReference type="ChEBI" id="CHEBI:58937"/>
    </cofactor>
</comment>
<protein>
    <submittedName>
        <fullName evidence="5">Transketolase</fullName>
    </submittedName>
</protein>
<reference evidence="5 6" key="1">
    <citation type="submission" date="2016-10" db="EMBL/GenBank/DDBJ databases">
        <authorList>
            <person name="de Groot N.N."/>
        </authorList>
    </citation>
    <scope>NUCLEOTIDE SEQUENCE [LARGE SCALE GENOMIC DNA]</scope>
    <source>
        <strain evidence="5 6">Vu-144</strain>
    </source>
</reference>
<dbReference type="CDD" id="cd02012">
    <property type="entry name" value="TPP_TK"/>
    <property type="match status" value="1"/>
</dbReference>
<dbReference type="PANTHER" id="PTHR47514:SF1">
    <property type="entry name" value="TRANSKETOLASE N-TERMINAL SECTION-RELATED"/>
    <property type="match status" value="1"/>
</dbReference>
<sequence>MADSKQLEQTATQIRRDIVRMVHGCQSGHPGGSLGCADYFTALYFDVMKRKEGFDMDGIGEDLFFLSNGHISPVFYATLARAGYFDPKELATFRQINSRLQGHPTTHEHLPGIRIASGSLGQGLSVALGAALAKKQNGDDNYVYALCGDGELEEGQNWEAIMAIPNLDVERLIVTVDWNGQQIDGPTKEVMDLGDLPAKFKAFKWQVIVLEQGNDIAAISAALKQAKEQAKPGSPVVILMKTVMGKGVDFMEGHHEWHGIAPNDEQLASALKQLPETSIGDY</sequence>
<organism evidence="5 6">
    <name type="scientific">Arachidicoccus rhizosphaerae</name>
    <dbReference type="NCBI Taxonomy" id="551991"/>
    <lineage>
        <taxon>Bacteria</taxon>
        <taxon>Pseudomonadati</taxon>
        <taxon>Bacteroidota</taxon>
        <taxon>Chitinophagia</taxon>
        <taxon>Chitinophagales</taxon>
        <taxon>Chitinophagaceae</taxon>
        <taxon>Arachidicoccus</taxon>
    </lineage>
</organism>
<feature type="domain" description="Transketolase N-terminal" evidence="4">
    <location>
        <begin position="10"/>
        <end position="272"/>
    </location>
</feature>
<keyword evidence="6" id="KW-1185">Reference proteome</keyword>
<dbReference type="Gene3D" id="3.40.50.970">
    <property type="match status" value="1"/>
</dbReference>
<dbReference type="SUPFAM" id="SSF52518">
    <property type="entry name" value="Thiamin diphosphate-binding fold (THDP-binding)"/>
    <property type="match status" value="1"/>
</dbReference>
<name>A0A1H3VSA8_9BACT</name>
<dbReference type="Pfam" id="PF00456">
    <property type="entry name" value="Transketolase_N"/>
    <property type="match status" value="1"/>
</dbReference>